<dbReference type="AlphaFoldDB" id="A0A4R5CLV8"/>
<organism evidence="2 3">
    <name type="scientific">Flavobacterium sandaracinum</name>
    <dbReference type="NCBI Taxonomy" id="2541733"/>
    <lineage>
        <taxon>Bacteria</taxon>
        <taxon>Pseudomonadati</taxon>
        <taxon>Bacteroidota</taxon>
        <taxon>Flavobacteriia</taxon>
        <taxon>Flavobacteriales</taxon>
        <taxon>Flavobacteriaceae</taxon>
        <taxon>Flavobacterium</taxon>
    </lineage>
</organism>
<protein>
    <submittedName>
        <fullName evidence="2">Uncharacterized protein</fullName>
    </submittedName>
</protein>
<dbReference type="RefSeq" id="WP_132067177.1">
    <property type="nucleotide sequence ID" value="NZ_SMFN01000021.1"/>
</dbReference>
<feature type="transmembrane region" description="Helical" evidence="1">
    <location>
        <begin position="40"/>
        <end position="57"/>
    </location>
</feature>
<feature type="transmembrane region" description="Helical" evidence="1">
    <location>
        <begin position="7"/>
        <end position="28"/>
    </location>
</feature>
<gene>
    <name evidence="2" type="ORF">E0F91_14540</name>
</gene>
<proteinExistence type="predicted"/>
<dbReference type="EMBL" id="SMFN01000021">
    <property type="protein sequence ID" value="TDE01342.1"/>
    <property type="molecule type" value="Genomic_DNA"/>
</dbReference>
<evidence type="ECO:0000256" key="1">
    <source>
        <dbReference type="SAM" id="Phobius"/>
    </source>
</evidence>
<dbReference type="Proteomes" id="UP000294644">
    <property type="component" value="Unassembled WGS sequence"/>
</dbReference>
<sequence length="68" mass="8106">MKTENKVTKFFIYLGIILLTVGFLSIDLDDFSFDYNKKSYFKIIVAVVLFMISFYRIQNEKHTNQIKN</sequence>
<keyword evidence="1" id="KW-1133">Transmembrane helix</keyword>
<accession>A0A4R5CLV8</accession>
<evidence type="ECO:0000313" key="2">
    <source>
        <dbReference type="EMBL" id="TDE01342.1"/>
    </source>
</evidence>
<keyword evidence="3" id="KW-1185">Reference proteome</keyword>
<evidence type="ECO:0000313" key="3">
    <source>
        <dbReference type="Proteomes" id="UP000294644"/>
    </source>
</evidence>
<keyword evidence="1" id="KW-0812">Transmembrane</keyword>
<name>A0A4R5CLV8_9FLAO</name>
<comment type="caution">
    <text evidence="2">The sequence shown here is derived from an EMBL/GenBank/DDBJ whole genome shotgun (WGS) entry which is preliminary data.</text>
</comment>
<keyword evidence="1" id="KW-0472">Membrane</keyword>
<reference evidence="2 3" key="1">
    <citation type="submission" date="2019-03" db="EMBL/GenBank/DDBJ databases">
        <title>Flavobacterium LB-D12 sp. nov., isolated from arctic soil.</title>
        <authorList>
            <person name="Chaudhary D.K."/>
        </authorList>
    </citation>
    <scope>NUCLEOTIDE SEQUENCE [LARGE SCALE GENOMIC DNA]</scope>
    <source>
        <strain evidence="2 3">LB-D12</strain>
    </source>
</reference>
<dbReference type="OrthoDB" id="9984655at2"/>